<dbReference type="PROSITE" id="PS50110">
    <property type="entry name" value="RESPONSE_REGULATORY"/>
    <property type="match status" value="1"/>
</dbReference>
<dbReference type="EMBL" id="AP021874">
    <property type="protein sequence ID" value="BBO66645.1"/>
    <property type="molecule type" value="Genomic_DNA"/>
</dbReference>
<gene>
    <name evidence="8" type="ORF">DSCA_05750</name>
</gene>
<dbReference type="KEGG" id="dalk:DSCA_05750"/>
<dbReference type="PANTHER" id="PTHR48111:SF1">
    <property type="entry name" value="TWO-COMPONENT RESPONSE REGULATOR ORR33"/>
    <property type="match status" value="1"/>
</dbReference>
<dbReference type="Gene3D" id="3.40.50.2300">
    <property type="match status" value="1"/>
</dbReference>
<dbReference type="SUPFAM" id="SSF52172">
    <property type="entry name" value="CheY-like"/>
    <property type="match status" value="1"/>
</dbReference>
<name>A0A5K7YDX5_9BACT</name>
<dbReference type="OrthoDB" id="9790791at2"/>
<evidence type="ECO:0000256" key="3">
    <source>
        <dbReference type="ARBA" id="ARBA00023015"/>
    </source>
</evidence>
<dbReference type="Pfam" id="PF00072">
    <property type="entry name" value="Response_reg"/>
    <property type="match status" value="1"/>
</dbReference>
<keyword evidence="5" id="KW-0804">Transcription</keyword>
<evidence type="ECO:0000313" key="9">
    <source>
        <dbReference type="Proteomes" id="UP000427906"/>
    </source>
</evidence>
<dbReference type="GO" id="GO:0032993">
    <property type="term" value="C:protein-DNA complex"/>
    <property type="evidence" value="ECO:0007669"/>
    <property type="project" value="TreeGrafter"/>
</dbReference>
<keyword evidence="1 6" id="KW-0597">Phosphoprotein</keyword>
<evidence type="ECO:0000256" key="1">
    <source>
        <dbReference type="ARBA" id="ARBA00022553"/>
    </source>
</evidence>
<dbReference type="SMART" id="SM00448">
    <property type="entry name" value="REC"/>
    <property type="match status" value="1"/>
</dbReference>
<dbReference type="InterPro" id="IPR001789">
    <property type="entry name" value="Sig_transdc_resp-reg_receiver"/>
</dbReference>
<protein>
    <submittedName>
        <fullName evidence="8">Transcriptional regulator</fullName>
    </submittedName>
</protein>
<dbReference type="RefSeq" id="WP_155314984.1">
    <property type="nucleotide sequence ID" value="NZ_AP021874.1"/>
</dbReference>
<feature type="domain" description="Response regulatory" evidence="7">
    <location>
        <begin position="8"/>
        <end position="122"/>
    </location>
</feature>
<keyword evidence="4" id="KW-0238">DNA-binding</keyword>
<dbReference type="GO" id="GO:0005829">
    <property type="term" value="C:cytosol"/>
    <property type="evidence" value="ECO:0007669"/>
    <property type="project" value="TreeGrafter"/>
</dbReference>
<evidence type="ECO:0000256" key="6">
    <source>
        <dbReference type="PROSITE-ProRule" id="PRU00169"/>
    </source>
</evidence>
<dbReference type="PANTHER" id="PTHR48111">
    <property type="entry name" value="REGULATOR OF RPOS"/>
    <property type="match status" value="1"/>
</dbReference>
<evidence type="ECO:0000259" key="7">
    <source>
        <dbReference type="PROSITE" id="PS50110"/>
    </source>
</evidence>
<proteinExistence type="predicted"/>
<feature type="modified residue" description="4-aspartylphosphate" evidence="6">
    <location>
        <position position="58"/>
    </location>
</feature>
<reference evidence="8 9" key="1">
    <citation type="submission" date="2019-11" db="EMBL/GenBank/DDBJ databases">
        <title>Comparative genomics of hydrocarbon-degrading Desulfosarcina strains.</title>
        <authorList>
            <person name="Watanabe M."/>
            <person name="Kojima H."/>
            <person name="Fukui M."/>
        </authorList>
    </citation>
    <scope>NUCLEOTIDE SEQUENCE [LARGE SCALE GENOMIC DNA]</scope>
    <source>
        <strain evidence="8 9">PL12</strain>
    </source>
</reference>
<evidence type="ECO:0000256" key="5">
    <source>
        <dbReference type="ARBA" id="ARBA00023163"/>
    </source>
</evidence>
<organism evidence="8 9">
    <name type="scientific">Desulfosarcina alkanivorans</name>
    <dbReference type="NCBI Taxonomy" id="571177"/>
    <lineage>
        <taxon>Bacteria</taxon>
        <taxon>Pseudomonadati</taxon>
        <taxon>Thermodesulfobacteriota</taxon>
        <taxon>Desulfobacteria</taxon>
        <taxon>Desulfobacterales</taxon>
        <taxon>Desulfosarcinaceae</taxon>
        <taxon>Desulfosarcina</taxon>
    </lineage>
</organism>
<evidence type="ECO:0000313" key="8">
    <source>
        <dbReference type="EMBL" id="BBO66645.1"/>
    </source>
</evidence>
<accession>A0A5K7YDX5</accession>
<dbReference type="GO" id="GO:0006355">
    <property type="term" value="P:regulation of DNA-templated transcription"/>
    <property type="evidence" value="ECO:0007669"/>
    <property type="project" value="TreeGrafter"/>
</dbReference>
<evidence type="ECO:0000256" key="4">
    <source>
        <dbReference type="ARBA" id="ARBA00023125"/>
    </source>
</evidence>
<dbReference type="GO" id="GO:0000156">
    <property type="term" value="F:phosphorelay response regulator activity"/>
    <property type="evidence" value="ECO:0007669"/>
    <property type="project" value="TreeGrafter"/>
</dbReference>
<dbReference type="AlphaFoldDB" id="A0A5K7YDX5"/>
<dbReference type="InterPro" id="IPR011006">
    <property type="entry name" value="CheY-like_superfamily"/>
</dbReference>
<keyword evidence="9" id="KW-1185">Reference proteome</keyword>
<dbReference type="Proteomes" id="UP000427906">
    <property type="component" value="Chromosome"/>
</dbReference>
<keyword evidence="2" id="KW-0902">Two-component regulatory system</keyword>
<dbReference type="InterPro" id="IPR039420">
    <property type="entry name" value="WalR-like"/>
</dbReference>
<sequence length="211" mass="23578">MPIDKTIKILVAEDDYLISEDIIRGLKMQGYANIIEAVDGEDAYEKTCSVHPDIVLMDIMMPRLDGIAAAQKIQACCPTPIVILTAYESSDFVIKARAAGVSAFLTKPPRQDDLERAIVIAMARHADLMELRRLNQALELALVEIKRLQGILPICAKCKKIRDDKGYWQQIEAYISDHSEAEFSHSICPDCARQLYPELCDQDQRPTDGSG</sequence>
<dbReference type="GO" id="GO:0000976">
    <property type="term" value="F:transcription cis-regulatory region binding"/>
    <property type="evidence" value="ECO:0007669"/>
    <property type="project" value="TreeGrafter"/>
</dbReference>
<evidence type="ECO:0000256" key="2">
    <source>
        <dbReference type="ARBA" id="ARBA00023012"/>
    </source>
</evidence>
<keyword evidence="3" id="KW-0805">Transcription regulation</keyword>